<evidence type="ECO:0000313" key="2">
    <source>
        <dbReference type="Proteomes" id="UP001174934"/>
    </source>
</evidence>
<proteinExistence type="predicted"/>
<name>A0AA40BXV9_9PEZI</name>
<accession>A0AA40BXV9</accession>
<sequence>MEYNYPNLPPISVVSADTGNIDPALLLDSPASSCTDTPSSLTMEMDGFPIMDFSATMVAEPDLNFFDTPNFYAPFRHGPSHWEMHQVRLRKVLKARMYHLERLAEKMETIFNLYDRRILTSFTQMMNEGHIRFLQRFENQRVLGWMQFWLEYFQQMAYNPALVASLTEEERRALIHSLRAKEAMLKSNQYPPSFLPEWETMTQIVAADAMEARINELKAKFGELLKVIPPQ</sequence>
<dbReference type="Proteomes" id="UP001174934">
    <property type="component" value="Unassembled WGS sequence"/>
</dbReference>
<dbReference type="EMBL" id="JAULSR010000005">
    <property type="protein sequence ID" value="KAK0617781.1"/>
    <property type="molecule type" value="Genomic_DNA"/>
</dbReference>
<organism evidence="1 2">
    <name type="scientific">Bombardia bombarda</name>
    <dbReference type="NCBI Taxonomy" id="252184"/>
    <lineage>
        <taxon>Eukaryota</taxon>
        <taxon>Fungi</taxon>
        <taxon>Dikarya</taxon>
        <taxon>Ascomycota</taxon>
        <taxon>Pezizomycotina</taxon>
        <taxon>Sordariomycetes</taxon>
        <taxon>Sordariomycetidae</taxon>
        <taxon>Sordariales</taxon>
        <taxon>Lasiosphaeriaceae</taxon>
        <taxon>Bombardia</taxon>
    </lineage>
</organism>
<comment type="caution">
    <text evidence="1">The sequence shown here is derived from an EMBL/GenBank/DDBJ whole genome shotgun (WGS) entry which is preliminary data.</text>
</comment>
<dbReference type="AlphaFoldDB" id="A0AA40BXV9"/>
<keyword evidence="2" id="KW-1185">Reference proteome</keyword>
<reference evidence="1" key="1">
    <citation type="submission" date="2023-06" db="EMBL/GenBank/DDBJ databases">
        <title>Genome-scale phylogeny and comparative genomics of the fungal order Sordariales.</title>
        <authorList>
            <consortium name="Lawrence Berkeley National Laboratory"/>
            <person name="Hensen N."/>
            <person name="Bonometti L."/>
            <person name="Westerberg I."/>
            <person name="Brannstrom I.O."/>
            <person name="Guillou S."/>
            <person name="Cros-Aarteil S."/>
            <person name="Calhoun S."/>
            <person name="Haridas S."/>
            <person name="Kuo A."/>
            <person name="Mondo S."/>
            <person name="Pangilinan J."/>
            <person name="Riley R."/>
            <person name="LaButti K."/>
            <person name="Andreopoulos B."/>
            <person name="Lipzen A."/>
            <person name="Chen C."/>
            <person name="Yanf M."/>
            <person name="Daum C."/>
            <person name="Ng V."/>
            <person name="Clum A."/>
            <person name="Steindorff A."/>
            <person name="Ohm R."/>
            <person name="Martin F."/>
            <person name="Silar P."/>
            <person name="Natvig D."/>
            <person name="Lalanne C."/>
            <person name="Gautier V."/>
            <person name="Ament-velasquez S.L."/>
            <person name="Kruys A."/>
            <person name="Hutchinson M.I."/>
            <person name="Powell A.J."/>
            <person name="Barry K."/>
            <person name="Miller A.N."/>
            <person name="Grigoriev I.V."/>
            <person name="Debuchy R."/>
            <person name="Gladieux P."/>
            <person name="Thoren M.H."/>
            <person name="Johannesson H."/>
        </authorList>
    </citation>
    <scope>NUCLEOTIDE SEQUENCE</scope>
    <source>
        <strain evidence="1">SMH3391-2</strain>
    </source>
</reference>
<gene>
    <name evidence="1" type="ORF">B0T17DRAFT_509376</name>
</gene>
<evidence type="ECO:0000313" key="1">
    <source>
        <dbReference type="EMBL" id="KAK0617781.1"/>
    </source>
</evidence>
<protein>
    <submittedName>
        <fullName evidence="1">Uncharacterized protein</fullName>
    </submittedName>
</protein>